<evidence type="ECO:0000256" key="2">
    <source>
        <dbReference type="ARBA" id="ARBA00022670"/>
    </source>
</evidence>
<dbReference type="PANTHER" id="PTHR43343">
    <property type="entry name" value="PEPTIDASE S12"/>
    <property type="match status" value="1"/>
</dbReference>
<dbReference type="InterPro" id="IPR001940">
    <property type="entry name" value="Peptidase_S1C"/>
</dbReference>
<feature type="region of interest" description="Disordered" evidence="4">
    <location>
        <begin position="270"/>
        <end position="303"/>
    </location>
</feature>
<feature type="compositionally biased region" description="Low complexity" evidence="4">
    <location>
        <begin position="290"/>
        <end position="303"/>
    </location>
</feature>
<dbReference type="Proteomes" id="UP001151287">
    <property type="component" value="Unassembled WGS sequence"/>
</dbReference>
<keyword evidence="3" id="KW-0378">Hydrolase</keyword>
<name>A0A9P9ZAB9_9POAL</name>
<dbReference type="Pfam" id="PF13180">
    <property type="entry name" value="PDZ_2"/>
    <property type="match status" value="1"/>
</dbReference>
<feature type="domain" description="PDZ" evidence="5">
    <location>
        <begin position="361"/>
        <end position="448"/>
    </location>
</feature>
<dbReference type="PRINTS" id="PR00834">
    <property type="entry name" value="PROTEASES2C"/>
</dbReference>
<dbReference type="SMART" id="SM00228">
    <property type="entry name" value="PDZ"/>
    <property type="match status" value="1"/>
</dbReference>
<dbReference type="EMBL" id="JAMQYH010000029">
    <property type="protein sequence ID" value="KAJ1684576.1"/>
    <property type="molecule type" value="Genomic_DNA"/>
</dbReference>
<comment type="caution">
    <text evidence="6">The sequence shown here is derived from an EMBL/GenBank/DDBJ whole genome shotgun (WGS) entry which is preliminary data.</text>
</comment>
<sequence>MSNQWTPFPHDDEQPSGRSQGESPQQPQQSYGQDDTQAISTSSTGSTGWSASNGPGPSAGHTATYAPLPPPAAETPRRTGRTLSAAVLAGALVLGGAAGVGGAAAYDALNGNGSVSSSNGPDISASNRNASASNTGGSAEAVASKVLPSVVQINVTGSGESGSGSGIVLSKDGLILTNNHVASVAGDNGSMRVDFDGGTSAPAKLVGADPVTDLAVIKASGVDDAVPAEIGKSSGLKVGENVVAIGSPYGLGATVTSGIVSALNRAVSVQSSESDGGQSQQQDPFGLGEQLQQQSQQQDQTTTYPAIQTDAAINPGNSGGPLVNLAGQVVGINSSIRTSGSGSSGSIGLGFAIPMDEVLPIVNQLKNGETATHAQLGVSVRDNQSSSRPGALVATTTSGGAAADAGIEKGDVITKVDDVEVSGSDSLVATIRGHRPGDEVKIQLYRDGKEQTVTAKLGSDGGGSDS</sequence>
<dbReference type="InterPro" id="IPR001478">
    <property type="entry name" value="PDZ"/>
</dbReference>
<dbReference type="InterPro" id="IPR051201">
    <property type="entry name" value="Chloro_Bact_Ser_Proteases"/>
</dbReference>
<evidence type="ECO:0000256" key="4">
    <source>
        <dbReference type="SAM" id="MobiDB-lite"/>
    </source>
</evidence>
<dbReference type="AlphaFoldDB" id="A0A9P9ZAB9"/>
<dbReference type="GO" id="GO:0004252">
    <property type="term" value="F:serine-type endopeptidase activity"/>
    <property type="evidence" value="ECO:0007669"/>
    <property type="project" value="InterPro"/>
</dbReference>
<dbReference type="PANTHER" id="PTHR43343:SF3">
    <property type="entry name" value="PROTEASE DO-LIKE 8, CHLOROPLASTIC"/>
    <property type="match status" value="1"/>
</dbReference>
<comment type="similarity">
    <text evidence="1">Belongs to the peptidase S1C family.</text>
</comment>
<feature type="compositionally biased region" description="Low complexity" evidence="4">
    <location>
        <begin position="16"/>
        <end position="33"/>
    </location>
</feature>
<dbReference type="GO" id="GO:0006508">
    <property type="term" value="P:proteolysis"/>
    <property type="evidence" value="ECO:0007669"/>
    <property type="project" value="UniProtKB-KW"/>
</dbReference>
<protein>
    <recommendedName>
        <fullName evidence="5">PDZ domain-containing protein</fullName>
    </recommendedName>
</protein>
<organism evidence="6 7">
    <name type="scientific">Rhynchospora breviuscula</name>
    <dbReference type="NCBI Taxonomy" id="2022672"/>
    <lineage>
        <taxon>Eukaryota</taxon>
        <taxon>Viridiplantae</taxon>
        <taxon>Streptophyta</taxon>
        <taxon>Embryophyta</taxon>
        <taxon>Tracheophyta</taxon>
        <taxon>Spermatophyta</taxon>
        <taxon>Magnoliopsida</taxon>
        <taxon>Liliopsida</taxon>
        <taxon>Poales</taxon>
        <taxon>Cyperaceae</taxon>
        <taxon>Cyperoideae</taxon>
        <taxon>Rhynchosporeae</taxon>
        <taxon>Rhynchospora</taxon>
    </lineage>
</organism>
<proteinExistence type="inferred from homology"/>
<feature type="compositionally biased region" description="Low complexity" evidence="4">
    <location>
        <begin position="270"/>
        <end position="283"/>
    </location>
</feature>
<feature type="compositionally biased region" description="Low complexity" evidence="4">
    <location>
        <begin position="40"/>
        <end position="54"/>
    </location>
</feature>
<dbReference type="InterPro" id="IPR009003">
    <property type="entry name" value="Peptidase_S1_PA"/>
</dbReference>
<keyword evidence="2" id="KW-0645">Protease</keyword>
<accession>A0A9P9ZAB9</accession>
<dbReference type="OrthoDB" id="4217619at2759"/>
<dbReference type="InterPro" id="IPR036034">
    <property type="entry name" value="PDZ_sf"/>
</dbReference>
<evidence type="ECO:0000313" key="6">
    <source>
        <dbReference type="EMBL" id="KAJ1684576.1"/>
    </source>
</evidence>
<dbReference type="SUPFAM" id="SSF50494">
    <property type="entry name" value="Trypsin-like serine proteases"/>
    <property type="match status" value="1"/>
</dbReference>
<gene>
    <name evidence="6" type="ORF">LUZ63_020331</name>
</gene>
<reference evidence="6" key="1">
    <citation type="journal article" date="2022" name="Cell">
        <title>Repeat-based holocentromeres influence genome architecture and karyotype evolution.</title>
        <authorList>
            <person name="Hofstatter P.G."/>
            <person name="Thangavel G."/>
            <person name="Lux T."/>
            <person name="Neumann P."/>
            <person name="Vondrak T."/>
            <person name="Novak P."/>
            <person name="Zhang M."/>
            <person name="Costa L."/>
            <person name="Castellani M."/>
            <person name="Scott A."/>
            <person name="Toegelov H."/>
            <person name="Fuchs J."/>
            <person name="Mata-Sucre Y."/>
            <person name="Dias Y."/>
            <person name="Vanzela A.L.L."/>
            <person name="Huettel B."/>
            <person name="Almeida C.C.S."/>
            <person name="Simkova H."/>
            <person name="Souza G."/>
            <person name="Pedrosa-Harand A."/>
            <person name="Macas J."/>
            <person name="Mayer K.F.X."/>
            <person name="Houben A."/>
            <person name="Marques A."/>
        </authorList>
    </citation>
    <scope>NUCLEOTIDE SEQUENCE</scope>
    <source>
        <strain evidence="6">RhyBre1mFocal</strain>
    </source>
</reference>
<dbReference type="SUPFAM" id="SSF50156">
    <property type="entry name" value="PDZ domain-like"/>
    <property type="match status" value="1"/>
</dbReference>
<dbReference type="Pfam" id="PF13365">
    <property type="entry name" value="Trypsin_2"/>
    <property type="match status" value="1"/>
</dbReference>
<evidence type="ECO:0000256" key="1">
    <source>
        <dbReference type="ARBA" id="ARBA00010541"/>
    </source>
</evidence>
<evidence type="ECO:0000259" key="5">
    <source>
        <dbReference type="PROSITE" id="PS50106"/>
    </source>
</evidence>
<feature type="region of interest" description="Disordered" evidence="4">
    <location>
        <begin position="114"/>
        <end position="136"/>
    </location>
</feature>
<dbReference type="PROSITE" id="PS50106">
    <property type="entry name" value="PDZ"/>
    <property type="match status" value="1"/>
</dbReference>
<evidence type="ECO:0000313" key="7">
    <source>
        <dbReference type="Proteomes" id="UP001151287"/>
    </source>
</evidence>
<feature type="region of interest" description="Disordered" evidence="4">
    <location>
        <begin position="1"/>
        <end position="79"/>
    </location>
</feature>
<dbReference type="Gene3D" id="2.40.10.10">
    <property type="entry name" value="Trypsin-like serine proteases"/>
    <property type="match status" value="2"/>
</dbReference>
<keyword evidence="7" id="KW-1185">Reference proteome</keyword>
<evidence type="ECO:0000256" key="3">
    <source>
        <dbReference type="ARBA" id="ARBA00022801"/>
    </source>
</evidence>
<dbReference type="Gene3D" id="2.30.42.10">
    <property type="match status" value="1"/>
</dbReference>
<dbReference type="InterPro" id="IPR043504">
    <property type="entry name" value="Peptidase_S1_PA_chymotrypsin"/>
</dbReference>